<name>E1YII7_9BACT</name>
<proteinExistence type="predicted"/>
<protein>
    <submittedName>
        <fullName evidence="1">Uncharacterized protein</fullName>
    </submittedName>
</protein>
<gene>
    <name evidence="1" type="ORF">N47_D28430</name>
</gene>
<sequence length="220" mass="25946">MQDTDMNPQIPDDKEDYHRIFRKRIFRLLKWGYDRLDASICRTAEEEDITGDLVKEINEITQDRTYPRWVANFYIVEDPRVNVDNRKGKRRKKIDIQFIRVQPGPRPCYYFEAKRLSASTHPIGKYLGPEGLGEFLSGSYGRETNEAGMLGYIQSHTAEYWAEKARSKLLNEPDDYQVDADEYWIEKKIIKELNHCYSSKHQRTIGKSPIAIFHCFLVFI</sequence>
<dbReference type="EMBL" id="FR695874">
    <property type="protein sequence ID" value="CBX30034.1"/>
    <property type="molecule type" value="Genomic_DNA"/>
</dbReference>
<reference evidence="1" key="1">
    <citation type="journal article" date="2011" name="Environ. Microbiol.">
        <title>Genomic insights into the metabolic potential of the polycyclic aromatic hydrocarbon degrading sulfate-reducing Deltaproteobacterium N47.</title>
        <authorList>
            <person name="Bergmann F."/>
            <person name="Selesi D."/>
            <person name="Weinmaier T."/>
            <person name="Tischler P."/>
            <person name="Rattei T."/>
            <person name="Meckenstock R.U."/>
        </authorList>
    </citation>
    <scope>NUCLEOTIDE SEQUENCE</scope>
</reference>
<organism evidence="1">
    <name type="scientific">uncultured Desulfobacterium sp</name>
    <dbReference type="NCBI Taxonomy" id="201089"/>
    <lineage>
        <taxon>Bacteria</taxon>
        <taxon>Pseudomonadati</taxon>
        <taxon>Thermodesulfobacteriota</taxon>
        <taxon>Desulfobacteria</taxon>
        <taxon>Desulfobacterales</taxon>
        <taxon>Desulfobacteriaceae</taxon>
        <taxon>Desulfobacterium</taxon>
        <taxon>environmental samples</taxon>
    </lineage>
</organism>
<dbReference type="AlphaFoldDB" id="E1YII7"/>
<accession>E1YII7</accession>
<evidence type="ECO:0000313" key="1">
    <source>
        <dbReference type="EMBL" id="CBX30034.1"/>
    </source>
</evidence>